<dbReference type="PRINTS" id="PR00598">
    <property type="entry name" value="HTHMARR"/>
</dbReference>
<evidence type="ECO:0000256" key="3">
    <source>
        <dbReference type="ARBA" id="ARBA00023163"/>
    </source>
</evidence>
<dbReference type="Pfam" id="PF01047">
    <property type="entry name" value="MarR"/>
    <property type="match status" value="1"/>
</dbReference>
<reference evidence="5" key="2">
    <citation type="journal article" date="2021" name="PeerJ">
        <title>Extensive microbial diversity within the chicken gut microbiome revealed by metagenomics and culture.</title>
        <authorList>
            <person name="Gilroy R."/>
            <person name="Ravi A."/>
            <person name="Getino M."/>
            <person name="Pursley I."/>
            <person name="Horton D.L."/>
            <person name="Alikhan N.F."/>
            <person name="Baker D."/>
            <person name="Gharbi K."/>
            <person name="Hall N."/>
            <person name="Watson M."/>
            <person name="Adriaenssens E.M."/>
            <person name="Foster-Nyarko E."/>
            <person name="Jarju S."/>
            <person name="Secka A."/>
            <person name="Antonio M."/>
            <person name="Oren A."/>
            <person name="Chaudhuri R.R."/>
            <person name="La Ragione R."/>
            <person name="Hildebrand F."/>
            <person name="Pallen M.J."/>
        </authorList>
    </citation>
    <scope>NUCLEOTIDE SEQUENCE</scope>
    <source>
        <strain evidence="5">1748</strain>
    </source>
</reference>
<dbReference type="SMART" id="SM00347">
    <property type="entry name" value="HTH_MARR"/>
    <property type="match status" value="1"/>
</dbReference>
<dbReference type="InterPro" id="IPR036390">
    <property type="entry name" value="WH_DNA-bd_sf"/>
</dbReference>
<name>A0A9D9GRM8_9BACL</name>
<dbReference type="Gene3D" id="1.10.10.10">
    <property type="entry name" value="Winged helix-like DNA-binding domain superfamily/Winged helix DNA-binding domain"/>
    <property type="match status" value="1"/>
</dbReference>
<evidence type="ECO:0000256" key="2">
    <source>
        <dbReference type="ARBA" id="ARBA00023125"/>
    </source>
</evidence>
<dbReference type="InterPro" id="IPR000835">
    <property type="entry name" value="HTH_MarR-typ"/>
</dbReference>
<sequence>MIENDVAPLVLYLARLLNVARDKVAFKGLELSPQLIRILMTIYALPNATVTDLATKTKLTKATLSKHVSTLVKNDYINKVIDASDHRIERLALSKKGLSYAEDCIARLERMNEEIVSKFSQQKVDQLKSLCVELSKIYIERIEKEKHETCN</sequence>
<dbReference type="SUPFAM" id="SSF46785">
    <property type="entry name" value="Winged helix' DNA-binding domain"/>
    <property type="match status" value="1"/>
</dbReference>
<evidence type="ECO:0000313" key="6">
    <source>
        <dbReference type="Proteomes" id="UP000823629"/>
    </source>
</evidence>
<evidence type="ECO:0000313" key="5">
    <source>
        <dbReference type="EMBL" id="MBO8414336.1"/>
    </source>
</evidence>
<dbReference type="InterPro" id="IPR036388">
    <property type="entry name" value="WH-like_DNA-bd_sf"/>
</dbReference>
<dbReference type="EMBL" id="JADING010000070">
    <property type="protein sequence ID" value="MBO8414336.1"/>
    <property type="molecule type" value="Genomic_DNA"/>
</dbReference>
<comment type="caution">
    <text evidence="5">The sequence shown here is derived from an EMBL/GenBank/DDBJ whole genome shotgun (WGS) entry which is preliminary data.</text>
</comment>
<protein>
    <submittedName>
        <fullName evidence="5">Winged helix-turn-helix transcriptional regulator</fullName>
    </submittedName>
</protein>
<proteinExistence type="predicted"/>
<gene>
    <name evidence="5" type="ORF">IAC78_02530</name>
</gene>
<dbReference type="GO" id="GO:0003700">
    <property type="term" value="F:DNA-binding transcription factor activity"/>
    <property type="evidence" value="ECO:0007669"/>
    <property type="project" value="InterPro"/>
</dbReference>
<organism evidence="5 6">
    <name type="scientific">Candidatus Scatoplasma merdavium</name>
    <dbReference type="NCBI Taxonomy" id="2840932"/>
    <lineage>
        <taxon>Bacteria</taxon>
        <taxon>Bacillati</taxon>
        <taxon>Bacillota</taxon>
        <taxon>Bacilli</taxon>
        <taxon>Bacillales</taxon>
        <taxon>Candidatus Scatoplasma</taxon>
    </lineage>
</organism>
<dbReference type="AlphaFoldDB" id="A0A9D9GRM8"/>
<keyword evidence="2" id="KW-0238">DNA-binding</keyword>
<evidence type="ECO:0000256" key="1">
    <source>
        <dbReference type="ARBA" id="ARBA00023015"/>
    </source>
</evidence>
<dbReference type="PANTHER" id="PTHR42756:SF1">
    <property type="entry name" value="TRANSCRIPTIONAL REPRESSOR OF EMRAB OPERON"/>
    <property type="match status" value="1"/>
</dbReference>
<accession>A0A9D9GRM8</accession>
<dbReference type="PANTHER" id="PTHR42756">
    <property type="entry name" value="TRANSCRIPTIONAL REGULATOR, MARR"/>
    <property type="match status" value="1"/>
</dbReference>
<dbReference type="PROSITE" id="PS50995">
    <property type="entry name" value="HTH_MARR_2"/>
    <property type="match status" value="1"/>
</dbReference>
<feature type="domain" description="HTH marR-type" evidence="4">
    <location>
        <begin position="3"/>
        <end position="136"/>
    </location>
</feature>
<keyword evidence="1" id="KW-0805">Transcription regulation</keyword>
<evidence type="ECO:0000259" key="4">
    <source>
        <dbReference type="PROSITE" id="PS50995"/>
    </source>
</evidence>
<keyword evidence="3" id="KW-0804">Transcription</keyword>
<dbReference type="Proteomes" id="UP000823629">
    <property type="component" value="Unassembled WGS sequence"/>
</dbReference>
<dbReference type="GO" id="GO:0003677">
    <property type="term" value="F:DNA binding"/>
    <property type="evidence" value="ECO:0007669"/>
    <property type="project" value="UniProtKB-KW"/>
</dbReference>
<reference evidence="5" key="1">
    <citation type="submission" date="2020-10" db="EMBL/GenBank/DDBJ databases">
        <authorList>
            <person name="Gilroy R."/>
        </authorList>
    </citation>
    <scope>NUCLEOTIDE SEQUENCE</scope>
    <source>
        <strain evidence="5">1748</strain>
    </source>
</reference>